<dbReference type="Proteomes" id="UP000772618">
    <property type="component" value="Unassembled WGS sequence"/>
</dbReference>
<evidence type="ECO:0000313" key="2">
    <source>
        <dbReference type="Proteomes" id="UP000772618"/>
    </source>
</evidence>
<keyword evidence="2" id="KW-1185">Reference proteome</keyword>
<dbReference type="EMBL" id="JAHESD010000008">
    <property type="protein sequence ID" value="MBT1702736.1"/>
    <property type="molecule type" value="Genomic_DNA"/>
</dbReference>
<sequence length="125" mass="14254">MTENELSYKIRGAIFRVYNHLGPGLLESVYVAALAYELKKEGLIVKTQVALPVQYETEYLDLGFRIDILINDLVIIEVKSIESLHEVHHKQVLTYLRLSNKKLALLVNFNTTNISNSIIRKVNGL</sequence>
<proteinExistence type="predicted"/>
<organism evidence="1 2">
    <name type="scientific">Chryseosolibacter indicus</name>
    <dbReference type="NCBI Taxonomy" id="2782351"/>
    <lineage>
        <taxon>Bacteria</taxon>
        <taxon>Pseudomonadati</taxon>
        <taxon>Bacteroidota</taxon>
        <taxon>Cytophagia</taxon>
        <taxon>Cytophagales</taxon>
        <taxon>Chryseotaleaceae</taxon>
        <taxon>Chryseosolibacter</taxon>
    </lineage>
</organism>
<name>A0ABS5VRU6_9BACT</name>
<accession>A0ABS5VRU6</accession>
<reference evidence="1 2" key="1">
    <citation type="submission" date="2021-05" db="EMBL/GenBank/DDBJ databases">
        <title>A Polyphasic approach of four new species of the genus Ohtaekwangia: Ohtaekwangia histidinii sp. nov., Ohtaekwangia cretensis sp. nov., Ohtaekwangia indiensis sp. nov., Ohtaekwangia reichenbachii sp. nov. from diverse environment.</title>
        <authorList>
            <person name="Octaviana S."/>
        </authorList>
    </citation>
    <scope>NUCLEOTIDE SEQUENCE [LARGE SCALE GENOMIC DNA]</scope>
    <source>
        <strain evidence="1 2">PWU20</strain>
    </source>
</reference>
<comment type="caution">
    <text evidence="1">The sequence shown here is derived from an EMBL/GenBank/DDBJ whole genome shotgun (WGS) entry which is preliminary data.</text>
</comment>
<dbReference type="Pfam" id="PF13366">
    <property type="entry name" value="PDDEXK_3"/>
    <property type="match status" value="1"/>
</dbReference>
<dbReference type="Gene3D" id="3.90.320.10">
    <property type="match status" value="1"/>
</dbReference>
<dbReference type="RefSeq" id="WP_254152702.1">
    <property type="nucleotide sequence ID" value="NZ_JAHESD010000008.1"/>
</dbReference>
<protein>
    <submittedName>
        <fullName evidence="1">GxxExxY protein</fullName>
    </submittedName>
</protein>
<dbReference type="NCBIfam" id="TIGR04256">
    <property type="entry name" value="GxxExxY"/>
    <property type="match status" value="1"/>
</dbReference>
<dbReference type="InterPro" id="IPR026350">
    <property type="entry name" value="GxxExxY"/>
</dbReference>
<gene>
    <name evidence="1" type="ORF">KK060_05560</name>
</gene>
<dbReference type="InterPro" id="IPR011604">
    <property type="entry name" value="PDDEXK-like_dom_sf"/>
</dbReference>
<evidence type="ECO:0000313" key="1">
    <source>
        <dbReference type="EMBL" id="MBT1702736.1"/>
    </source>
</evidence>